<proteinExistence type="predicted"/>
<dbReference type="EMBL" id="JAJFAZ020000001">
    <property type="protein sequence ID" value="KAI5351399.1"/>
    <property type="molecule type" value="Genomic_DNA"/>
</dbReference>
<organism evidence="1 2">
    <name type="scientific">Prunus dulcis</name>
    <name type="common">Almond</name>
    <name type="synonym">Amygdalus dulcis</name>
    <dbReference type="NCBI Taxonomy" id="3755"/>
    <lineage>
        <taxon>Eukaryota</taxon>
        <taxon>Viridiplantae</taxon>
        <taxon>Streptophyta</taxon>
        <taxon>Embryophyta</taxon>
        <taxon>Tracheophyta</taxon>
        <taxon>Spermatophyta</taxon>
        <taxon>Magnoliopsida</taxon>
        <taxon>eudicotyledons</taxon>
        <taxon>Gunneridae</taxon>
        <taxon>Pentapetalae</taxon>
        <taxon>rosids</taxon>
        <taxon>fabids</taxon>
        <taxon>Rosales</taxon>
        <taxon>Rosaceae</taxon>
        <taxon>Amygdaloideae</taxon>
        <taxon>Amygdaleae</taxon>
        <taxon>Prunus</taxon>
    </lineage>
</organism>
<evidence type="ECO:0000313" key="2">
    <source>
        <dbReference type="Proteomes" id="UP001054821"/>
    </source>
</evidence>
<name>A0AAD4ZNQ5_PRUDU</name>
<dbReference type="Proteomes" id="UP001054821">
    <property type="component" value="Chromosome 1"/>
</dbReference>
<keyword evidence="2" id="KW-1185">Reference proteome</keyword>
<dbReference type="AlphaFoldDB" id="A0AAD4ZNQ5"/>
<comment type="caution">
    <text evidence="1">The sequence shown here is derived from an EMBL/GenBank/DDBJ whole genome shotgun (WGS) entry which is preliminary data.</text>
</comment>
<sequence>MGVICGCEELSKWFDGCPVVTTAVWRGCGASGGGWMTWQWWKLLQNAGSSYTLWWQQGFDRSGVHRHGGFAPRAFASNHGCLEGFGGLKNGFGARFEYYFALSMKVPICGSNFCSTRIFV</sequence>
<evidence type="ECO:0000313" key="1">
    <source>
        <dbReference type="EMBL" id="KAI5351399.1"/>
    </source>
</evidence>
<reference evidence="1 2" key="1">
    <citation type="journal article" date="2022" name="G3 (Bethesda)">
        <title>Whole-genome sequence and methylome profiling of the almond [Prunus dulcis (Mill.) D.A. Webb] cultivar 'Nonpareil'.</title>
        <authorList>
            <person name="D'Amico-Willman K.M."/>
            <person name="Ouma W.Z."/>
            <person name="Meulia T."/>
            <person name="Sideli G.M."/>
            <person name="Gradziel T.M."/>
            <person name="Fresnedo-Ramirez J."/>
        </authorList>
    </citation>
    <scope>NUCLEOTIDE SEQUENCE [LARGE SCALE GENOMIC DNA]</scope>
    <source>
        <strain evidence="1">Clone GOH B32 T37-40</strain>
    </source>
</reference>
<accession>A0AAD4ZNQ5</accession>
<gene>
    <name evidence="1" type="ORF">L3X38_004290</name>
</gene>
<protein>
    <submittedName>
        <fullName evidence="1">Uncharacterized protein</fullName>
    </submittedName>
</protein>